<feature type="transmembrane region" description="Helical" evidence="7">
    <location>
        <begin position="87"/>
        <end position="108"/>
    </location>
</feature>
<gene>
    <name evidence="8" type="ordered locus">Hden_1073</name>
</gene>
<protein>
    <submittedName>
        <fullName evidence="8">Natural resistance-associated macrophage protein</fullName>
    </submittedName>
</protein>
<sequence length="430" mass="45259">MAAQDFEQSPAVGPSKPRLFKVLGPGLITGASDDDPSGIATYSQAGALFGFGLLWTMVLAYPLMAAVQEISARIGRTTGKGLAANIIPNYPPVVVFGLVGLLFMANIINIGANLGAMGDAVALLAGGPRLIYVIAFGVLCTLMEVFMKYTRYVAVLKWLTLALFSYIATMFAIDIPWTGVISGLLVPKLSTDGNYWQTVVAILGTTISPYLFFWQASQEVEDIHEIPKREPLLTSPRQAPSAEHRIRIDTLVGMAFSNIVAIAIIVTVGATLHPAGITDIESSAQAASALKPIGGAFAFDLFALGIIGTGMLSIPVLAGSAAYAFGEALKWKVGLSLKPTEGKAFYGMIALATLVGIAINFSGLNPIKALYYSAVINGLAAVPIIAIMMLMAGNKNVMGQFTVHGWLSYLGWATAAVMALASVAMFVGML</sequence>
<evidence type="ECO:0000256" key="3">
    <source>
        <dbReference type="ARBA" id="ARBA00022692"/>
    </source>
</evidence>
<evidence type="ECO:0000313" key="8">
    <source>
        <dbReference type="EMBL" id="ADJ22887.1"/>
    </source>
</evidence>
<evidence type="ECO:0000256" key="6">
    <source>
        <dbReference type="ARBA" id="ARBA00023136"/>
    </source>
</evidence>
<feature type="transmembrane region" description="Helical" evidence="7">
    <location>
        <begin position="301"/>
        <end position="325"/>
    </location>
</feature>
<dbReference type="Proteomes" id="UP000002033">
    <property type="component" value="Chromosome"/>
</dbReference>
<feature type="transmembrane region" description="Helical" evidence="7">
    <location>
        <begin position="370"/>
        <end position="394"/>
    </location>
</feature>
<keyword evidence="6 7" id="KW-0472">Membrane</keyword>
<keyword evidence="9" id="KW-1185">Reference proteome</keyword>
<dbReference type="PANTHER" id="PTHR11706:SF33">
    <property type="entry name" value="NATURAL RESISTANCE-ASSOCIATED MACROPHAGE PROTEIN 2"/>
    <property type="match status" value="1"/>
</dbReference>
<name>D8JV71_HYPDA</name>
<organism evidence="8 9">
    <name type="scientific">Hyphomicrobium denitrificans (strain ATCC 51888 / DSM 1869 / NCIMB 11706 / TK 0415)</name>
    <dbReference type="NCBI Taxonomy" id="582899"/>
    <lineage>
        <taxon>Bacteria</taxon>
        <taxon>Pseudomonadati</taxon>
        <taxon>Pseudomonadota</taxon>
        <taxon>Alphaproteobacteria</taxon>
        <taxon>Hyphomicrobiales</taxon>
        <taxon>Hyphomicrobiaceae</taxon>
        <taxon>Hyphomicrobium</taxon>
    </lineage>
</organism>
<dbReference type="EMBL" id="CP002083">
    <property type="protein sequence ID" value="ADJ22887.1"/>
    <property type="molecule type" value="Genomic_DNA"/>
</dbReference>
<evidence type="ECO:0000256" key="2">
    <source>
        <dbReference type="ARBA" id="ARBA00022448"/>
    </source>
</evidence>
<evidence type="ECO:0000256" key="1">
    <source>
        <dbReference type="ARBA" id="ARBA00004141"/>
    </source>
</evidence>
<feature type="transmembrane region" description="Helical" evidence="7">
    <location>
        <begin position="120"/>
        <end position="143"/>
    </location>
</feature>
<dbReference type="GO" id="GO:0015293">
    <property type="term" value="F:symporter activity"/>
    <property type="evidence" value="ECO:0007669"/>
    <property type="project" value="UniProtKB-KW"/>
</dbReference>
<keyword evidence="3 7" id="KW-0812">Transmembrane</keyword>
<dbReference type="KEGG" id="hdn:Hden_1073"/>
<evidence type="ECO:0000256" key="4">
    <source>
        <dbReference type="ARBA" id="ARBA00022847"/>
    </source>
</evidence>
<reference evidence="9" key="1">
    <citation type="journal article" date="2011" name="J. Bacteriol.">
        <title>Genome sequences of eight morphologically diverse alphaproteobacteria.</title>
        <authorList>
            <consortium name="US DOE Joint Genome Institute"/>
            <person name="Brown P.J."/>
            <person name="Kysela D.T."/>
            <person name="Buechlein A."/>
            <person name="Hemmerich C."/>
            <person name="Brun Y.V."/>
        </authorList>
    </citation>
    <scope>NUCLEOTIDE SEQUENCE [LARGE SCALE GENOMIC DNA]</scope>
    <source>
        <strain evidence="9">ATCC 51888 / DSM 1869 / NCIB 11706 / TK 0415</strain>
    </source>
</reference>
<evidence type="ECO:0000256" key="5">
    <source>
        <dbReference type="ARBA" id="ARBA00022989"/>
    </source>
</evidence>
<keyword evidence="2" id="KW-0813">Transport</keyword>
<accession>D8JV71</accession>
<keyword evidence="5 7" id="KW-1133">Transmembrane helix</keyword>
<keyword evidence="4" id="KW-0769">Symport</keyword>
<evidence type="ECO:0000256" key="7">
    <source>
        <dbReference type="SAM" id="Phobius"/>
    </source>
</evidence>
<evidence type="ECO:0000313" key="9">
    <source>
        <dbReference type="Proteomes" id="UP000002033"/>
    </source>
</evidence>
<feature type="transmembrane region" description="Helical" evidence="7">
    <location>
        <begin position="155"/>
        <end position="175"/>
    </location>
</feature>
<comment type="subcellular location">
    <subcellularLocation>
        <location evidence="1">Membrane</location>
        <topology evidence="1">Multi-pass membrane protein</topology>
    </subcellularLocation>
</comment>
<feature type="transmembrane region" description="Helical" evidence="7">
    <location>
        <begin position="195"/>
        <end position="214"/>
    </location>
</feature>
<dbReference type="GO" id="GO:0005384">
    <property type="term" value="F:manganese ion transmembrane transporter activity"/>
    <property type="evidence" value="ECO:0007669"/>
    <property type="project" value="TreeGrafter"/>
</dbReference>
<proteinExistence type="predicted"/>
<dbReference type="AlphaFoldDB" id="D8JV71"/>
<dbReference type="InterPro" id="IPR001046">
    <property type="entry name" value="NRAMP_fam"/>
</dbReference>
<feature type="transmembrane region" description="Helical" evidence="7">
    <location>
        <begin position="251"/>
        <end position="272"/>
    </location>
</feature>
<dbReference type="PANTHER" id="PTHR11706">
    <property type="entry name" value="SOLUTE CARRIER PROTEIN FAMILY 11 MEMBER"/>
    <property type="match status" value="1"/>
</dbReference>
<feature type="transmembrane region" description="Helical" evidence="7">
    <location>
        <begin position="345"/>
        <end position="364"/>
    </location>
</feature>
<dbReference type="GO" id="GO:0034755">
    <property type="term" value="P:iron ion transmembrane transport"/>
    <property type="evidence" value="ECO:0007669"/>
    <property type="project" value="TreeGrafter"/>
</dbReference>
<dbReference type="RefSeq" id="WP_013215102.1">
    <property type="nucleotide sequence ID" value="NC_014313.1"/>
</dbReference>
<feature type="transmembrane region" description="Helical" evidence="7">
    <location>
        <begin position="406"/>
        <end position="427"/>
    </location>
</feature>
<dbReference type="GO" id="GO:0015086">
    <property type="term" value="F:cadmium ion transmembrane transporter activity"/>
    <property type="evidence" value="ECO:0007669"/>
    <property type="project" value="TreeGrafter"/>
</dbReference>
<dbReference type="HOGENOM" id="CLU_020088_6_2_5"/>
<dbReference type="eggNOG" id="COG1914">
    <property type="taxonomic scope" value="Bacteria"/>
</dbReference>
<dbReference type="OrthoDB" id="9787548at2"/>
<feature type="transmembrane region" description="Helical" evidence="7">
    <location>
        <begin position="45"/>
        <end position="67"/>
    </location>
</feature>
<dbReference type="Pfam" id="PF01566">
    <property type="entry name" value="Nramp"/>
    <property type="match status" value="1"/>
</dbReference>
<dbReference type="GO" id="GO:0005886">
    <property type="term" value="C:plasma membrane"/>
    <property type="evidence" value="ECO:0007669"/>
    <property type="project" value="TreeGrafter"/>
</dbReference>
<dbReference type="STRING" id="582899.Hden_1073"/>